<dbReference type="InterPro" id="IPR013103">
    <property type="entry name" value="RVT_2"/>
</dbReference>
<dbReference type="GO" id="GO:0003676">
    <property type="term" value="F:nucleic acid binding"/>
    <property type="evidence" value="ECO:0007669"/>
    <property type="project" value="InterPro"/>
</dbReference>
<proteinExistence type="predicted"/>
<feature type="domain" description="Reverse transcriptase Ty1/copia-type" evidence="1">
    <location>
        <begin position="221"/>
        <end position="330"/>
    </location>
</feature>
<evidence type="ECO:0000259" key="1">
    <source>
        <dbReference type="Pfam" id="PF07727"/>
    </source>
</evidence>
<protein>
    <submittedName>
        <fullName evidence="2">Retrovirus-related Pol polyprotein from transposon TNT 1-94</fullName>
    </submittedName>
</protein>
<evidence type="ECO:0000313" key="2">
    <source>
        <dbReference type="EMBL" id="GEZ68080.1"/>
    </source>
</evidence>
<dbReference type="GO" id="GO:0008270">
    <property type="term" value="F:zinc ion binding"/>
    <property type="evidence" value="ECO:0007669"/>
    <property type="project" value="InterPro"/>
</dbReference>
<name>A0A699IM30_TANCI</name>
<dbReference type="Pfam" id="PF07727">
    <property type="entry name" value="RVT_2"/>
    <property type="match status" value="1"/>
</dbReference>
<dbReference type="AlphaFoldDB" id="A0A699IM30"/>
<dbReference type="EMBL" id="BKCJ010309317">
    <property type="protein sequence ID" value="GEZ68080.1"/>
    <property type="molecule type" value="Genomic_DNA"/>
</dbReference>
<accession>A0A699IM30</accession>
<comment type="caution">
    <text evidence="2">The sequence shown here is derived from an EMBL/GenBank/DDBJ whole genome shotgun (WGS) entry which is preliminary data.</text>
</comment>
<dbReference type="Gene3D" id="4.10.60.10">
    <property type="entry name" value="Zinc finger, CCHC-type"/>
    <property type="match status" value="1"/>
</dbReference>
<dbReference type="SUPFAM" id="SSF57756">
    <property type="entry name" value="Retrovirus zinc finger-like domains"/>
    <property type="match status" value="1"/>
</dbReference>
<feature type="non-terminal residue" evidence="2">
    <location>
        <position position="331"/>
    </location>
</feature>
<dbReference type="InterPro" id="IPR043502">
    <property type="entry name" value="DNA/RNA_pol_sf"/>
</dbReference>
<gene>
    <name evidence="2" type="ORF">Tci_540053</name>
</gene>
<organism evidence="2">
    <name type="scientific">Tanacetum cinerariifolium</name>
    <name type="common">Dalmatian daisy</name>
    <name type="synonym">Chrysanthemum cinerariifolium</name>
    <dbReference type="NCBI Taxonomy" id="118510"/>
    <lineage>
        <taxon>Eukaryota</taxon>
        <taxon>Viridiplantae</taxon>
        <taxon>Streptophyta</taxon>
        <taxon>Embryophyta</taxon>
        <taxon>Tracheophyta</taxon>
        <taxon>Spermatophyta</taxon>
        <taxon>Magnoliopsida</taxon>
        <taxon>eudicotyledons</taxon>
        <taxon>Gunneridae</taxon>
        <taxon>Pentapetalae</taxon>
        <taxon>asterids</taxon>
        <taxon>campanulids</taxon>
        <taxon>Asterales</taxon>
        <taxon>Asteraceae</taxon>
        <taxon>Asteroideae</taxon>
        <taxon>Anthemideae</taxon>
        <taxon>Anthemidinae</taxon>
        <taxon>Tanacetum</taxon>
    </lineage>
</organism>
<dbReference type="InterPro" id="IPR036875">
    <property type="entry name" value="Znf_CCHC_sf"/>
</dbReference>
<sequence length="331" mass="37177">MTESPFVDSSFVVLVFTPGDDPIACLNKAIAFLTTIDFSRYKSNAASSKGNNASRQARVVKCYNYQGEGHMARKCTHPKRTRNAAWYNKKAMLAKAQEARKILDEKQLSFLAYLWVLDGQAVQNLLWPTFLTMVLRYLKGCPDSSLVSGLWMFQTHERESLSAHELFLVDAALRAVDLADSLVSTSIDQDAPLTCIPSTQEQEHSLNISQGFEESSKHQLFIYKVKTDEFGGVLKNKARLAAQGFLQEEGIDFEELFAPVAKIEAICIFLANATHKNMTIFQMDVKTAFLNGELKEEVYISQPEGFVDQKNPSHVYKLKKAFYGLKQAPHA</sequence>
<dbReference type="SUPFAM" id="SSF56672">
    <property type="entry name" value="DNA/RNA polymerases"/>
    <property type="match status" value="1"/>
</dbReference>
<reference evidence="2" key="1">
    <citation type="journal article" date="2019" name="Sci. Rep.">
        <title>Draft genome of Tanacetum cinerariifolium, the natural source of mosquito coil.</title>
        <authorList>
            <person name="Yamashiro T."/>
            <person name="Shiraishi A."/>
            <person name="Satake H."/>
            <person name="Nakayama K."/>
        </authorList>
    </citation>
    <scope>NUCLEOTIDE SEQUENCE</scope>
</reference>